<sequence length="71" mass="7916">MPHTLSDDERDSFGSQFEIASRCLSAYASWSRETLHGTEWCDSEASRQLESIAKDIEDGRLASAFTPPSPH</sequence>
<evidence type="ECO:0000313" key="1">
    <source>
        <dbReference type="EMBL" id="GAA4445490.1"/>
    </source>
</evidence>
<evidence type="ECO:0000313" key="2">
    <source>
        <dbReference type="Proteomes" id="UP001500840"/>
    </source>
</evidence>
<accession>A0ABP8M984</accession>
<reference evidence="2" key="1">
    <citation type="journal article" date="2019" name="Int. J. Syst. Evol. Microbiol.">
        <title>The Global Catalogue of Microorganisms (GCM) 10K type strain sequencing project: providing services to taxonomists for standard genome sequencing and annotation.</title>
        <authorList>
            <consortium name="The Broad Institute Genomics Platform"/>
            <consortium name="The Broad Institute Genome Sequencing Center for Infectious Disease"/>
            <person name="Wu L."/>
            <person name="Ma J."/>
        </authorList>
    </citation>
    <scope>NUCLEOTIDE SEQUENCE [LARGE SCALE GENOMIC DNA]</scope>
    <source>
        <strain evidence="2">JCM 17759</strain>
    </source>
</reference>
<proteinExistence type="predicted"/>
<dbReference type="EMBL" id="BAABGA010000008">
    <property type="protein sequence ID" value="GAA4445490.1"/>
    <property type="molecule type" value="Genomic_DNA"/>
</dbReference>
<keyword evidence="2" id="KW-1185">Reference proteome</keyword>
<protein>
    <submittedName>
        <fullName evidence="1">Uncharacterized protein</fullName>
    </submittedName>
</protein>
<gene>
    <name evidence="1" type="ORF">GCM10023156_05110</name>
</gene>
<dbReference type="Proteomes" id="UP001500840">
    <property type="component" value="Unassembled WGS sequence"/>
</dbReference>
<organism evidence="1 2">
    <name type="scientific">Novipirellula rosea</name>
    <dbReference type="NCBI Taxonomy" id="1031540"/>
    <lineage>
        <taxon>Bacteria</taxon>
        <taxon>Pseudomonadati</taxon>
        <taxon>Planctomycetota</taxon>
        <taxon>Planctomycetia</taxon>
        <taxon>Pirellulales</taxon>
        <taxon>Pirellulaceae</taxon>
        <taxon>Novipirellula</taxon>
    </lineage>
</organism>
<name>A0ABP8M984_9BACT</name>
<comment type="caution">
    <text evidence="1">The sequence shown here is derived from an EMBL/GenBank/DDBJ whole genome shotgun (WGS) entry which is preliminary data.</text>
</comment>